<reference evidence="2 3" key="1">
    <citation type="submission" date="2018-08" db="EMBL/GenBank/DDBJ databases">
        <title>Comparative analysis of Burkholderia isolates from Puerto Rico.</title>
        <authorList>
            <person name="Hall C."/>
            <person name="Sahl J."/>
            <person name="Wagner D."/>
        </authorList>
    </citation>
    <scope>NUCLEOTIDE SEQUENCE [LARGE SCALE GENOMIC DNA]</scope>
    <source>
        <strain evidence="2 3">Bp9001</strain>
    </source>
</reference>
<protein>
    <submittedName>
        <fullName evidence="2">Cell division protein FtsQ</fullName>
    </submittedName>
</protein>
<name>A0A3N8Q0M7_9BURK</name>
<feature type="compositionally biased region" description="Basic residues" evidence="1">
    <location>
        <begin position="1"/>
        <end position="11"/>
    </location>
</feature>
<evidence type="ECO:0000313" key="2">
    <source>
        <dbReference type="EMBL" id="RQT12776.1"/>
    </source>
</evidence>
<dbReference type="EMBL" id="QTQX01000051">
    <property type="protein sequence ID" value="RQT12776.1"/>
    <property type="molecule type" value="Genomic_DNA"/>
</dbReference>
<evidence type="ECO:0000256" key="1">
    <source>
        <dbReference type="SAM" id="MobiDB-lite"/>
    </source>
</evidence>
<organism evidence="2 3">
    <name type="scientific">Burkholderia contaminans</name>
    <dbReference type="NCBI Taxonomy" id="488447"/>
    <lineage>
        <taxon>Bacteria</taxon>
        <taxon>Pseudomonadati</taxon>
        <taxon>Pseudomonadota</taxon>
        <taxon>Betaproteobacteria</taxon>
        <taxon>Burkholderiales</taxon>
        <taxon>Burkholderiaceae</taxon>
        <taxon>Burkholderia</taxon>
        <taxon>Burkholderia cepacia complex</taxon>
    </lineage>
</organism>
<feature type="compositionally biased region" description="Basic and acidic residues" evidence="1">
    <location>
        <begin position="12"/>
        <end position="23"/>
    </location>
</feature>
<feature type="region of interest" description="Disordered" evidence="1">
    <location>
        <begin position="1"/>
        <end position="27"/>
    </location>
</feature>
<dbReference type="GO" id="GO:0051301">
    <property type="term" value="P:cell division"/>
    <property type="evidence" value="ECO:0007669"/>
    <property type="project" value="UniProtKB-KW"/>
</dbReference>
<dbReference type="Proteomes" id="UP000269271">
    <property type="component" value="Unassembled WGS sequence"/>
</dbReference>
<proteinExistence type="predicted"/>
<keyword evidence="2" id="KW-0131">Cell cycle</keyword>
<comment type="caution">
    <text evidence="2">The sequence shown here is derived from an EMBL/GenBank/DDBJ whole genome shotgun (WGS) entry which is preliminary data.</text>
</comment>
<evidence type="ECO:0000313" key="3">
    <source>
        <dbReference type="Proteomes" id="UP000269271"/>
    </source>
</evidence>
<dbReference type="AlphaFoldDB" id="A0A3N8Q0M7"/>
<keyword evidence="2" id="KW-0132">Cell division</keyword>
<sequence length="98" mass="11466">MKNRFNRRHRLPLGEHESSAWRRDRARRASWPAQARRCLLPTHPRTARRLLRDAAPHHVTRRRPGDPTVSTISARTYPSLTRYGRFARRAAPACSFTL</sequence>
<gene>
    <name evidence="2" type="ORF">DF037_39375</name>
</gene>
<accession>A0A3N8Q0M7</accession>